<dbReference type="InterPro" id="IPR025400">
    <property type="entry name" value="Lin1244/Lin1753-like_N"/>
</dbReference>
<dbReference type="Pfam" id="PF14297">
    <property type="entry name" value="Lin1244_N"/>
    <property type="match status" value="1"/>
</dbReference>
<dbReference type="EMBL" id="BK014863">
    <property type="protein sequence ID" value="DAD79361.1"/>
    <property type="molecule type" value="Genomic_DNA"/>
</dbReference>
<name>A0A8S5MAI8_9CAUD</name>
<accession>A0A8S5MAI8</accession>
<organism evidence="2">
    <name type="scientific">Myoviridae sp. ctNQr16</name>
    <dbReference type="NCBI Taxonomy" id="2826644"/>
    <lineage>
        <taxon>Viruses</taxon>
        <taxon>Duplodnaviria</taxon>
        <taxon>Heunggongvirae</taxon>
        <taxon>Uroviricota</taxon>
        <taxon>Caudoviricetes</taxon>
    </lineage>
</organism>
<protein>
    <recommendedName>
        <fullName evidence="1">Lin1244/Lin1753-like N-terminal domain-containing protein</fullName>
    </recommendedName>
</protein>
<sequence length="270" mass="31190">MAKVGIESFLLDCHTNDNMAEIEAAYGIKGFAVIVKLWQKIYSDKGYYCEWIERSPLLFLSQWFGGNSGVDLNLINQVVNHAIKIGIFNESMFNEYAILTSERIQRQYFDVVKRRTEIEVIDEYLLVSVANFKGNVNIIEKNVCRNEKNVCRNSTSKVKESKVKESKVNTYFDSEKVNDAFAAYLAMRERSAPVPGSKIVNLIEQLNTFKDKGCSDDELVEIVKEATSKGWMNFYKSDKKKPEQSKANFTERNYSKDDMESLERKLLMRR</sequence>
<proteinExistence type="predicted"/>
<evidence type="ECO:0000259" key="1">
    <source>
        <dbReference type="Pfam" id="PF14297"/>
    </source>
</evidence>
<dbReference type="PANTHER" id="PTHR39196">
    <property type="entry name" value="PRIMOSOME, DNAD SUBUNIT"/>
    <property type="match status" value="1"/>
</dbReference>
<reference evidence="2" key="1">
    <citation type="journal article" date="2021" name="Proc. Natl. Acad. Sci. U.S.A.">
        <title>A Catalog of Tens of Thousands of Viruses from Human Metagenomes Reveals Hidden Associations with Chronic Diseases.</title>
        <authorList>
            <person name="Tisza M.J."/>
            <person name="Buck C.B."/>
        </authorList>
    </citation>
    <scope>NUCLEOTIDE SEQUENCE</scope>
    <source>
        <strain evidence="2">CtNQr16</strain>
    </source>
</reference>
<feature type="domain" description="Lin1244/Lin1753-like N-terminal" evidence="1">
    <location>
        <begin position="12"/>
        <end position="104"/>
    </location>
</feature>
<dbReference type="PANTHER" id="PTHR39196:SF1">
    <property type="entry name" value="PRIMOSOME, DNAD SUBUNIT"/>
    <property type="match status" value="1"/>
</dbReference>
<evidence type="ECO:0000313" key="2">
    <source>
        <dbReference type="EMBL" id="DAD79361.1"/>
    </source>
</evidence>